<organism evidence="1 2">
    <name type="scientific">Cephus cinctus</name>
    <name type="common">Wheat stem sawfly</name>
    <dbReference type="NCBI Taxonomy" id="211228"/>
    <lineage>
        <taxon>Eukaryota</taxon>
        <taxon>Metazoa</taxon>
        <taxon>Ecdysozoa</taxon>
        <taxon>Arthropoda</taxon>
        <taxon>Hexapoda</taxon>
        <taxon>Insecta</taxon>
        <taxon>Pterygota</taxon>
        <taxon>Neoptera</taxon>
        <taxon>Endopterygota</taxon>
        <taxon>Hymenoptera</taxon>
        <taxon>Cephoidea</taxon>
        <taxon>Cephidae</taxon>
        <taxon>Cephus</taxon>
    </lineage>
</organism>
<dbReference type="RefSeq" id="XP_015603404.1">
    <property type="nucleotide sequence ID" value="XM_015747918.2"/>
</dbReference>
<reference evidence="2" key="1">
    <citation type="submission" date="2025-08" db="UniProtKB">
        <authorList>
            <consortium name="RefSeq"/>
        </authorList>
    </citation>
    <scope>IDENTIFICATION</scope>
</reference>
<dbReference type="Proteomes" id="UP000694920">
    <property type="component" value="Unplaced"/>
</dbReference>
<evidence type="ECO:0000313" key="2">
    <source>
        <dbReference type="RefSeq" id="XP_015603404.1"/>
    </source>
</evidence>
<evidence type="ECO:0000313" key="1">
    <source>
        <dbReference type="Proteomes" id="UP000694920"/>
    </source>
</evidence>
<proteinExistence type="predicted"/>
<name>A0AAJ7C718_CEPCN</name>
<dbReference type="KEGG" id="ccin:107271673"/>
<keyword evidence="1" id="KW-1185">Reference proteome</keyword>
<protein>
    <submittedName>
        <fullName evidence="2">Uncharacterized protein LOC107271673</fullName>
    </submittedName>
</protein>
<dbReference type="AlphaFoldDB" id="A0AAJ7C718"/>
<sequence>MSNLINTFVTVNHNDFTWPYPKPLLAKPAQPPMDTGIRLYAPRPDPDDCNCNAHGFNSDINKYKQLADKERKLHDSILAVNRDMTNLTATLIESHCDVDDGVMKSVYQTDYEKRGLPITRYKPLMAAVDSLIRAPISSAVTDLRNGYRDPTRFRYSAIERPTIEPAKKINFVEVPETFVMWAEPFTGRSEYMDTISKMGLSNIKNQQQYLEPIPSSRRRFGDGKL</sequence>
<dbReference type="GeneID" id="107271673"/>
<gene>
    <name evidence="2" type="primary">LOC107271673</name>
</gene>
<accession>A0AAJ7C718</accession>